<dbReference type="RefSeq" id="WP_345651525.1">
    <property type="nucleotide sequence ID" value="NZ_BAABEP010000043.1"/>
</dbReference>
<comment type="caution">
    <text evidence="3">The sequence shown here is derived from an EMBL/GenBank/DDBJ whole genome shotgun (WGS) entry which is preliminary data.</text>
</comment>
<evidence type="ECO:0000259" key="2">
    <source>
        <dbReference type="Pfam" id="PF10138"/>
    </source>
</evidence>
<gene>
    <name evidence="3" type="ORF">GCM10023082_49050</name>
</gene>
<sequence>MASASPAQDAPVPLAATVVCAELTAAGGGPAPYGARAAVPALLLTAAGRAPDPPGGAVDLRTLPAAVERVQFRVPAADWAPGALLRLLRADDAAELAAVAVPGDGPHAGGELYRAAGRWAFRALPAAGAHSGTHAGPHAGPRVPAQGGPTGAECLGSGAECLPPALRHRLAARTERAALSLRTYGATGAEARVVLVLDASRPMSSLYARGAVADVVERVAAVAAVLGGRPLRAWTFATRPARLPDCVPGELPEWLRLHVRPGQLAFLGRPRRRRRGLRPGQIDMRCVGVHNETHRAVAEVRARLRREAAPVPTLAVLVTGGSARRGPEIERQLREAAAEPVFWQVVGLGRAADYGVLPALGAPGRGRLANTGFFAVDDVCRTTDAELYDRLLCAFSGWLAAARRAGVPG</sequence>
<dbReference type="Pfam" id="PF10138">
    <property type="entry name" value="vWA-TerF-like"/>
    <property type="match status" value="1"/>
</dbReference>
<dbReference type="Proteomes" id="UP001499884">
    <property type="component" value="Unassembled WGS sequence"/>
</dbReference>
<evidence type="ECO:0000256" key="1">
    <source>
        <dbReference type="SAM" id="MobiDB-lite"/>
    </source>
</evidence>
<reference evidence="4" key="1">
    <citation type="journal article" date="2019" name="Int. J. Syst. Evol. Microbiol.">
        <title>The Global Catalogue of Microorganisms (GCM) 10K type strain sequencing project: providing services to taxonomists for standard genome sequencing and annotation.</title>
        <authorList>
            <consortium name="The Broad Institute Genomics Platform"/>
            <consortium name="The Broad Institute Genome Sequencing Center for Infectious Disease"/>
            <person name="Wu L."/>
            <person name="Ma J."/>
        </authorList>
    </citation>
    <scope>NUCLEOTIDE SEQUENCE [LARGE SCALE GENOMIC DNA]</scope>
    <source>
        <strain evidence="4">JCM 30846</strain>
    </source>
</reference>
<proteinExistence type="predicted"/>
<dbReference type="SUPFAM" id="SSF53300">
    <property type="entry name" value="vWA-like"/>
    <property type="match status" value="1"/>
</dbReference>
<evidence type="ECO:0000313" key="4">
    <source>
        <dbReference type="Proteomes" id="UP001499884"/>
    </source>
</evidence>
<organism evidence="3 4">
    <name type="scientific">Streptomyces tremellae</name>
    <dbReference type="NCBI Taxonomy" id="1124239"/>
    <lineage>
        <taxon>Bacteria</taxon>
        <taxon>Bacillati</taxon>
        <taxon>Actinomycetota</taxon>
        <taxon>Actinomycetes</taxon>
        <taxon>Kitasatosporales</taxon>
        <taxon>Streptomycetaceae</taxon>
        <taxon>Streptomyces</taxon>
    </lineage>
</organism>
<accession>A0ABP7FRV6</accession>
<dbReference type="InterPro" id="IPR019303">
    <property type="entry name" value="vWA_TerF_C"/>
</dbReference>
<keyword evidence="4" id="KW-1185">Reference proteome</keyword>
<feature type="region of interest" description="Disordered" evidence="1">
    <location>
        <begin position="130"/>
        <end position="149"/>
    </location>
</feature>
<dbReference type="EMBL" id="BAABEP010000043">
    <property type="protein sequence ID" value="GAA3746728.1"/>
    <property type="molecule type" value="Genomic_DNA"/>
</dbReference>
<protein>
    <submittedName>
        <fullName evidence="3">VWA domain-containing protein</fullName>
    </submittedName>
</protein>
<dbReference type="InterPro" id="IPR036465">
    <property type="entry name" value="vWFA_dom_sf"/>
</dbReference>
<name>A0ABP7FRV6_9ACTN</name>
<evidence type="ECO:0000313" key="3">
    <source>
        <dbReference type="EMBL" id="GAA3746728.1"/>
    </source>
</evidence>
<feature type="domain" description="vWA found in TerF C terminus" evidence="2">
    <location>
        <begin position="191"/>
        <end position="407"/>
    </location>
</feature>